<dbReference type="PROSITE" id="PS51257">
    <property type="entry name" value="PROKAR_LIPOPROTEIN"/>
    <property type="match status" value="1"/>
</dbReference>
<sequence length="513" mass="54524">MSWRGGWMVSSLLVLGAGCGGALPGEEVPAPAEEAEERLDGSYCLPTEDSTQRVKTILPPSDIGIPRYAASPSDFVSFKGQLHFAVNFEDGKRALWRSNGTSAGTTEIKSLPATEGNFTPPLGGLTPTSSLLFFRAADVAHGTELWVSDGTSGGTRMVEDLTPGTDSSYPTHMTATGSGSVVFFLERYESGSTRVRYELWASDGSAGGTSRVRDFGADAEVSYLSGAANDTLRFFVRDLSGGTSLWKTDGTSAGTVQVKRLTSGPNAFIKDARTTDGLTLFILRQDSGLQELWKTDGTSGGTLRLASFGATRDVRLLGALGSTVYVTTTSLTTQYMVLYQVPLAGGTPTSVVSLPNDYTSLGEAFPYIDSVSIPPGGSKLFFSVIIGSNGPAPRDSQLWVTDGTAGGTVRLRRPLSLSDEYSSPVYAVSDDLVFFSAYEADGAGIEPWVSNGTPSGTRKLRDIGVTPPTSSSYPREYFRLGSRVYFSAYDDTEAGQLWSTKLSDACFAPQSQP</sequence>
<proteinExistence type="predicted"/>
<protein>
    <submittedName>
        <fullName evidence="2">ELWxxDGT repeat-containing protein</fullName>
    </submittedName>
</protein>
<dbReference type="OrthoDB" id="5242130at2"/>
<dbReference type="SUPFAM" id="SSF69304">
    <property type="entry name" value="Tricorn protease N-terminal domain"/>
    <property type="match status" value="1"/>
</dbReference>
<gene>
    <name evidence="1" type="ORF">MFU01_52980</name>
    <name evidence="2" type="ORF">SAMN05443572_110137</name>
</gene>
<dbReference type="Proteomes" id="UP000183760">
    <property type="component" value="Unassembled WGS sequence"/>
</dbReference>
<reference evidence="1 4" key="2">
    <citation type="submission" date="2019-07" db="EMBL/GenBank/DDBJ databases">
        <title>Whole genome shotgun sequence of Myxococcus fulvus NBRC 100333.</title>
        <authorList>
            <person name="Hosoyama A."/>
            <person name="Uohara A."/>
            <person name="Ohji S."/>
            <person name="Ichikawa N."/>
        </authorList>
    </citation>
    <scope>NUCLEOTIDE SEQUENCE [LARGE SCALE GENOMIC DNA]</scope>
    <source>
        <strain evidence="1 4">NBRC 100333</strain>
    </source>
</reference>
<evidence type="ECO:0000313" key="2">
    <source>
        <dbReference type="EMBL" id="SEU34845.1"/>
    </source>
</evidence>
<accession>A0A511T7V8</accession>
<dbReference type="EMBL" id="FOIB01000010">
    <property type="protein sequence ID" value="SEU34845.1"/>
    <property type="molecule type" value="Genomic_DNA"/>
</dbReference>
<name>A0A511T7V8_MYXFU</name>
<dbReference type="InterPro" id="IPR030916">
    <property type="entry name" value="ELWxxDGT_rpt"/>
</dbReference>
<dbReference type="STRING" id="1334629.MFUL124B02_14020"/>
<dbReference type="NCBIfam" id="TIGR04534">
    <property type="entry name" value="ELWxxDGT_rpt"/>
    <property type="match status" value="1"/>
</dbReference>
<dbReference type="AlphaFoldDB" id="A0A511T7V8"/>
<dbReference type="EMBL" id="BJXR01000037">
    <property type="protein sequence ID" value="GEN10261.1"/>
    <property type="molecule type" value="Genomic_DNA"/>
</dbReference>
<comment type="caution">
    <text evidence="1">The sequence shown here is derived from an EMBL/GenBank/DDBJ whole genome shotgun (WGS) entry which is preliminary data.</text>
</comment>
<evidence type="ECO:0000313" key="3">
    <source>
        <dbReference type="Proteomes" id="UP000183760"/>
    </source>
</evidence>
<keyword evidence="3" id="KW-1185">Reference proteome</keyword>
<dbReference type="Proteomes" id="UP000321514">
    <property type="component" value="Unassembled WGS sequence"/>
</dbReference>
<evidence type="ECO:0000313" key="1">
    <source>
        <dbReference type="EMBL" id="GEN10261.1"/>
    </source>
</evidence>
<evidence type="ECO:0000313" key="4">
    <source>
        <dbReference type="Proteomes" id="UP000321514"/>
    </source>
</evidence>
<organism evidence="1 4">
    <name type="scientific">Myxococcus fulvus</name>
    <dbReference type="NCBI Taxonomy" id="33"/>
    <lineage>
        <taxon>Bacteria</taxon>
        <taxon>Pseudomonadati</taxon>
        <taxon>Myxococcota</taxon>
        <taxon>Myxococcia</taxon>
        <taxon>Myxococcales</taxon>
        <taxon>Cystobacterineae</taxon>
        <taxon>Myxococcaceae</taxon>
        <taxon>Myxococcus</taxon>
    </lineage>
</organism>
<dbReference type="RefSeq" id="WP_074957761.1">
    <property type="nucleotide sequence ID" value="NZ_BJXR01000037.1"/>
</dbReference>
<reference evidence="2 3" key="1">
    <citation type="submission" date="2016-10" db="EMBL/GenBank/DDBJ databases">
        <authorList>
            <person name="Varghese N."/>
            <person name="Submissions S."/>
        </authorList>
    </citation>
    <scope>NUCLEOTIDE SEQUENCE [LARGE SCALE GENOMIC DNA]</scope>
    <source>
        <strain evidence="2 3">DSM 16525</strain>
    </source>
</reference>